<dbReference type="PANTHER" id="PTHR43448:SF2">
    <property type="entry name" value="PROTOHEME IX FARNESYLTRANSFERASE, MITOCHONDRIAL"/>
    <property type="match status" value="1"/>
</dbReference>
<dbReference type="GO" id="GO:0016020">
    <property type="term" value="C:membrane"/>
    <property type="evidence" value="ECO:0007669"/>
    <property type="project" value="UniProtKB-SubCell"/>
</dbReference>
<feature type="transmembrane region" description="Helical" evidence="8">
    <location>
        <begin position="226"/>
        <end position="243"/>
    </location>
</feature>
<dbReference type="Pfam" id="PF01040">
    <property type="entry name" value="UbiA"/>
    <property type="match status" value="1"/>
</dbReference>
<dbReference type="NCBIfam" id="TIGR01473">
    <property type="entry name" value="cyoE_ctaB"/>
    <property type="match status" value="1"/>
</dbReference>
<keyword evidence="3 8" id="KW-0812">Transmembrane</keyword>
<feature type="transmembrane region" description="Helical" evidence="8">
    <location>
        <begin position="302"/>
        <end position="323"/>
    </location>
</feature>
<dbReference type="GO" id="GO:0006784">
    <property type="term" value="P:heme A biosynthetic process"/>
    <property type="evidence" value="ECO:0007669"/>
    <property type="project" value="TreeGrafter"/>
</dbReference>
<dbReference type="InterPro" id="IPR000537">
    <property type="entry name" value="UbiA_prenyltransferase"/>
</dbReference>
<dbReference type="HAMAP" id="MF_00154">
    <property type="entry name" value="CyoE_CtaB"/>
    <property type="match status" value="1"/>
</dbReference>
<dbReference type="InterPro" id="IPR044878">
    <property type="entry name" value="UbiA_sf"/>
</dbReference>
<feature type="transmembrane region" description="Helical" evidence="8">
    <location>
        <begin position="197"/>
        <end position="214"/>
    </location>
</feature>
<keyword evidence="2" id="KW-0808">Transferase</keyword>
<evidence type="ECO:0000256" key="4">
    <source>
        <dbReference type="ARBA" id="ARBA00022989"/>
    </source>
</evidence>
<accession>A0A914H5X0</accession>
<evidence type="ECO:0000256" key="3">
    <source>
        <dbReference type="ARBA" id="ARBA00022692"/>
    </source>
</evidence>
<dbReference type="WBParaSite" id="Gr19_v10_g13514.t1">
    <property type="protein sequence ID" value="Gr19_v10_g13514.t1"/>
    <property type="gene ID" value="Gr19_v10_g13514"/>
</dbReference>
<evidence type="ECO:0000256" key="2">
    <source>
        <dbReference type="ARBA" id="ARBA00022679"/>
    </source>
</evidence>
<dbReference type="AlphaFoldDB" id="A0A914H5X0"/>
<evidence type="ECO:0000256" key="6">
    <source>
        <dbReference type="ARBA" id="ARBA00023136"/>
    </source>
</evidence>
<dbReference type="PANTHER" id="PTHR43448">
    <property type="entry name" value="PROTOHEME IX FARNESYLTRANSFERASE, MITOCHONDRIAL"/>
    <property type="match status" value="1"/>
</dbReference>
<feature type="transmembrane region" description="Helical" evidence="8">
    <location>
        <begin position="103"/>
        <end position="122"/>
    </location>
</feature>
<feature type="transmembrane region" description="Helical" evidence="8">
    <location>
        <begin position="171"/>
        <end position="191"/>
    </location>
</feature>
<comment type="subcellular location">
    <subcellularLocation>
        <location evidence="1">Membrane</location>
        <topology evidence="1">Multi-pass membrane protein</topology>
    </subcellularLocation>
</comment>
<feature type="transmembrane region" description="Helical" evidence="8">
    <location>
        <begin position="249"/>
        <end position="269"/>
    </location>
</feature>
<name>A0A914H5X0_GLORO</name>
<organism evidence="9 10">
    <name type="scientific">Globodera rostochiensis</name>
    <name type="common">Golden nematode worm</name>
    <name type="synonym">Heterodera rostochiensis</name>
    <dbReference type="NCBI Taxonomy" id="31243"/>
    <lineage>
        <taxon>Eukaryota</taxon>
        <taxon>Metazoa</taxon>
        <taxon>Ecdysozoa</taxon>
        <taxon>Nematoda</taxon>
        <taxon>Chromadorea</taxon>
        <taxon>Rhabditida</taxon>
        <taxon>Tylenchina</taxon>
        <taxon>Tylenchomorpha</taxon>
        <taxon>Tylenchoidea</taxon>
        <taxon>Heteroderidae</taxon>
        <taxon>Heteroderinae</taxon>
        <taxon>Globodera</taxon>
    </lineage>
</organism>
<reference evidence="10" key="1">
    <citation type="submission" date="2022-11" db="UniProtKB">
        <authorList>
            <consortium name="WormBaseParasite"/>
        </authorList>
    </citation>
    <scope>IDENTIFICATION</scope>
</reference>
<keyword evidence="9" id="KW-1185">Reference proteome</keyword>
<keyword evidence="5" id="KW-0350">Heme biosynthesis</keyword>
<feature type="transmembrane region" description="Helical" evidence="8">
    <location>
        <begin position="128"/>
        <end position="150"/>
    </location>
</feature>
<evidence type="ECO:0000313" key="9">
    <source>
        <dbReference type="Proteomes" id="UP000887572"/>
    </source>
</evidence>
<dbReference type="GO" id="GO:0008495">
    <property type="term" value="F:protoheme IX farnesyltransferase activity"/>
    <property type="evidence" value="ECO:0007669"/>
    <property type="project" value="InterPro"/>
</dbReference>
<dbReference type="Gene3D" id="1.10.357.140">
    <property type="entry name" value="UbiA prenyltransferase"/>
    <property type="match status" value="1"/>
</dbReference>
<sequence length="407" mass="44892">MLSFTNRTLLCKHFSIHRNCSSHSAVKANQRILTELPTSSNAELKKCKSEIRKRAKFFSVAETRESEDLRTDQQLIALKKPPIVVGNSCSLLHAYLQLSKCRLTALIACTAVSGFVMSPAFSSAPSSLFAACVVGTALLSASASTCNNVIERQHDSQMRRTRSRVLPVGRLTPVHALLFAAATGTTGLGILCLSCNHLTSALGFINLALYAGFYTPMKRRHHSCTWIGAVVGAIPPLMGYAAVTGRLDSAALVLGALLFSWQFPHFNALSWNLRGDYATAGYKMMCVTDEGLCRRTTLRHSFVLLSLCSLCAPLTHLTTWTFALTSLPLNASMLFLAFQFYSNPDKRSATNLFRFTLLYLPVLMTLMYVSKDMCPKEEDSFVEGIRSCRERAEAAFLRIKSFEKVVV</sequence>
<evidence type="ECO:0000256" key="7">
    <source>
        <dbReference type="ARBA" id="ARBA00030253"/>
    </source>
</evidence>
<evidence type="ECO:0000256" key="5">
    <source>
        <dbReference type="ARBA" id="ARBA00023133"/>
    </source>
</evidence>
<dbReference type="Proteomes" id="UP000887572">
    <property type="component" value="Unplaced"/>
</dbReference>
<protein>
    <recommendedName>
        <fullName evidence="7">Heme O synthase</fullName>
    </recommendedName>
</protein>
<dbReference type="FunFam" id="1.10.357.140:FF:000006">
    <property type="entry name" value="Protoheme IX farnesyltransferase, mitochondrial"/>
    <property type="match status" value="1"/>
</dbReference>
<evidence type="ECO:0000256" key="1">
    <source>
        <dbReference type="ARBA" id="ARBA00004141"/>
    </source>
</evidence>
<keyword evidence="6 8" id="KW-0472">Membrane</keyword>
<feature type="transmembrane region" description="Helical" evidence="8">
    <location>
        <begin position="352"/>
        <end position="369"/>
    </location>
</feature>
<evidence type="ECO:0000313" key="10">
    <source>
        <dbReference type="WBParaSite" id="Gr19_v10_g13514.t1"/>
    </source>
</evidence>
<dbReference type="CDD" id="cd13957">
    <property type="entry name" value="PT_UbiA_Cox10"/>
    <property type="match status" value="1"/>
</dbReference>
<proteinExistence type="inferred from homology"/>
<dbReference type="InterPro" id="IPR006369">
    <property type="entry name" value="Protohaem_IX_farnesylTrfase"/>
</dbReference>
<evidence type="ECO:0000256" key="8">
    <source>
        <dbReference type="SAM" id="Phobius"/>
    </source>
</evidence>
<dbReference type="GO" id="GO:0005739">
    <property type="term" value="C:mitochondrion"/>
    <property type="evidence" value="ECO:0007669"/>
    <property type="project" value="TreeGrafter"/>
</dbReference>
<keyword evidence="4 8" id="KW-1133">Transmembrane helix</keyword>